<protein>
    <recommendedName>
        <fullName evidence="2">L,D-TPase catalytic domain-containing protein</fullName>
    </recommendedName>
</protein>
<dbReference type="PANTHER" id="PTHR38589">
    <property type="entry name" value="BLR0621 PROTEIN"/>
    <property type="match status" value="1"/>
</dbReference>
<reference evidence="3" key="1">
    <citation type="journal article" date="2014" name="Int. J. Syst. Evol. Microbiol.">
        <title>Complete genome sequence of Corynebacterium casei LMG S-19264T (=DSM 44701T), isolated from a smear-ripened cheese.</title>
        <authorList>
            <consortium name="US DOE Joint Genome Institute (JGI-PGF)"/>
            <person name="Walter F."/>
            <person name="Albersmeier A."/>
            <person name="Kalinowski J."/>
            <person name="Ruckert C."/>
        </authorList>
    </citation>
    <scope>NUCLEOTIDE SEQUENCE</scope>
    <source>
        <strain evidence="3">JCM 4714</strain>
    </source>
</reference>
<evidence type="ECO:0000313" key="3">
    <source>
        <dbReference type="EMBL" id="GHE02189.1"/>
    </source>
</evidence>
<evidence type="ECO:0000313" key="4">
    <source>
        <dbReference type="Proteomes" id="UP000655443"/>
    </source>
</evidence>
<evidence type="ECO:0000259" key="2">
    <source>
        <dbReference type="Pfam" id="PF03734"/>
    </source>
</evidence>
<organism evidence="3 4">
    <name type="scientific">Streptomyces alanosinicus</name>
    <dbReference type="NCBI Taxonomy" id="68171"/>
    <lineage>
        <taxon>Bacteria</taxon>
        <taxon>Bacillati</taxon>
        <taxon>Actinomycetota</taxon>
        <taxon>Actinomycetes</taxon>
        <taxon>Kitasatosporales</taxon>
        <taxon>Streptomycetaceae</taxon>
        <taxon>Streptomyces</taxon>
    </lineage>
</organism>
<evidence type="ECO:0000256" key="1">
    <source>
        <dbReference type="SAM" id="SignalP"/>
    </source>
</evidence>
<keyword evidence="4" id="KW-1185">Reference proteome</keyword>
<feature type="domain" description="L,D-TPase catalytic" evidence="2">
    <location>
        <begin position="57"/>
        <end position="214"/>
    </location>
</feature>
<name>A0A919D0X8_9ACTN</name>
<sequence length="234" mass="24955">MRPGVVLTLVSASSIALLGLTPGAVCAPLPARMADTGGGTQLITAQAPRTDATSGTLTWWDLRHGRWVRAGAAPARFGAKGLVEGAKRTQGTDTTPTGLYALPFGFGIKAAPGGTRVTYRAVKDGSWWCEDNDSRSYNRWVEPLPQDCRASESEHLVTYTAQYAYGLVIGFNYDRPVRGRGAGIFLHVNGRGATAGCVSVPEDAMRRILRWARPARAPHVAIGTDSGATAIIRY</sequence>
<dbReference type="AlphaFoldDB" id="A0A919D0X8"/>
<dbReference type="RefSeq" id="WP_189951417.1">
    <property type="nucleotide sequence ID" value="NZ_BMVG01000004.1"/>
</dbReference>
<gene>
    <name evidence="3" type="ORF">GCM10010339_24260</name>
</gene>
<comment type="caution">
    <text evidence="3">The sequence shown here is derived from an EMBL/GenBank/DDBJ whole genome shotgun (WGS) entry which is preliminary data.</text>
</comment>
<dbReference type="Pfam" id="PF03734">
    <property type="entry name" value="YkuD"/>
    <property type="match status" value="1"/>
</dbReference>
<dbReference type="EMBL" id="BMVG01000004">
    <property type="protein sequence ID" value="GHE02189.1"/>
    <property type="molecule type" value="Genomic_DNA"/>
</dbReference>
<accession>A0A919D0X8</accession>
<feature type="signal peptide" evidence="1">
    <location>
        <begin position="1"/>
        <end position="27"/>
    </location>
</feature>
<proteinExistence type="predicted"/>
<keyword evidence="1" id="KW-0732">Signal</keyword>
<feature type="chain" id="PRO_5039730785" description="L,D-TPase catalytic domain-containing protein" evidence="1">
    <location>
        <begin position="28"/>
        <end position="234"/>
    </location>
</feature>
<dbReference type="GO" id="GO:0016740">
    <property type="term" value="F:transferase activity"/>
    <property type="evidence" value="ECO:0007669"/>
    <property type="project" value="InterPro"/>
</dbReference>
<reference evidence="3" key="2">
    <citation type="submission" date="2020-09" db="EMBL/GenBank/DDBJ databases">
        <authorList>
            <person name="Sun Q."/>
            <person name="Ohkuma M."/>
        </authorList>
    </citation>
    <scope>NUCLEOTIDE SEQUENCE</scope>
    <source>
        <strain evidence="3">JCM 4714</strain>
    </source>
</reference>
<dbReference type="PANTHER" id="PTHR38589:SF1">
    <property type="entry name" value="BLR0621 PROTEIN"/>
    <property type="match status" value="1"/>
</dbReference>
<dbReference type="Proteomes" id="UP000655443">
    <property type="component" value="Unassembled WGS sequence"/>
</dbReference>
<dbReference type="InterPro" id="IPR005490">
    <property type="entry name" value="LD_TPept_cat_dom"/>
</dbReference>